<dbReference type="PANTHER" id="PTHR31126">
    <property type="entry name" value="TYROSINE-PROTEIN PHOSPHATASE"/>
    <property type="match status" value="1"/>
</dbReference>
<evidence type="ECO:0000313" key="5">
    <source>
        <dbReference type="Proteomes" id="UP000253728"/>
    </source>
</evidence>
<dbReference type="InterPro" id="IPR055214">
    <property type="entry name" value="PTP-NADK"/>
</dbReference>
<reference evidence="4 5" key="1">
    <citation type="submission" date="2018-06" db="EMBL/GenBank/DDBJ databases">
        <authorList>
            <consortium name="Pathogen Informatics"/>
            <person name="Doyle S."/>
        </authorList>
    </citation>
    <scope>NUCLEOTIDE SEQUENCE [LARGE SCALE GENOMIC DNA]</scope>
    <source>
        <strain evidence="4 5">NCTC5908</strain>
    </source>
</reference>
<dbReference type="Proteomes" id="UP000253728">
    <property type="component" value="Unassembled WGS sequence"/>
</dbReference>
<evidence type="ECO:0000259" key="3">
    <source>
        <dbReference type="PROSITE" id="PS50056"/>
    </source>
</evidence>
<keyword evidence="2" id="KW-0732">Signal</keyword>
<dbReference type="GO" id="GO:0016791">
    <property type="term" value="F:phosphatase activity"/>
    <property type="evidence" value="ECO:0007669"/>
    <property type="project" value="TreeGrafter"/>
</dbReference>
<gene>
    <name evidence="4" type="ORF">NCTC5908_00019</name>
</gene>
<dbReference type="GeneID" id="49636162"/>
<feature type="domain" description="Tyrosine specific protein phosphatases" evidence="3">
    <location>
        <begin position="118"/>
        <end position="172"/>
    </location>
</feature>
<dbReference type="STRING" id="732.ADJ80_08940"/>
<dbReference type="RefSeq" id="WP_005704148.1">
    <property type="nucleotide sequence ID" value="NZ_MAQF01000001.1"/>
</dbReference>
<sequence>MQANFSAFPLRSICKNSLFALTAFALVACSTTAPGEPPTNTEHWATVISENENLYRIDDNFYRSEQLDRQAEPLLDKVNIKTIVNLRFFDRNNDEQAFGHKNINLINTPLLTWSINTREVADILWQIRQHQKDGPILVHCYHGADRTGLIVAMYRVIYQNWDLNEAKREMQQAPYGYHSIWKNIDNFFTKENVAKIKARLNELAKESG</sequence>
<proteinExistence type="inferred from homology"/>
<protein>
    <submittedName>
        <fullName evidence="4">Protein tyrosine/serine phosphatase</fullName>
    </submittedName>
</protein>
<organism evidence="4 5">
    <name type="scientific">Aggregatibacter aphrophilus</name>
    <name type="common">Haemophilus aphrophilus</name>
    <dbReference type="NCBI Taxonomy" id="732"/>
    <lineage>
        <taxon>Bacteria</taxon>
        <taxon>Pseudomonadati</taxon>
        <taxon>Pseudomonadota</taxon>
        <taxon>Gammaproteobacteria</taxon>
        <taxon>Pasteurellales</taxon>
        <taxon>Pasteurellaceae</taxon>
        <taxon>Aggregatibacter</taxon>
    </lineage>
</organism>
<dbReference type="Gene3D" id="3.90.190.10">
    <property type="entry name" value="Protein tyrosine phosphatase superfamily"/>
    <property type="match status" value="1"/>
</dbReference>
<name>A0A336N2R7_AGGAP</name>
<evidence type="ECO:0000256" key="1">
    <source>
        <dbReference type="ARBA" id="ARBA00009580"/>
    </source>
</evidence>
<dbReference type="InterPro" id="IPR016130">
    <property type="entry name" value="Tyr_Pase_AS"/>
</dbReference>
<evidence type="ECO:0000256" key="2">
    <source>
        <dbReference type="SAM" id="SignalP"/>
    </source>
</evidence>
<dbReference type="PROSITE" id="PS50056">
    <property type="entry name" value="TYR_PHOSPHATASE_2"/>
    <property type="match status" value="1"/>
</dbReference>
<feature type="chain" id="PRO_5016239248" evidence="2">
    <location>
        <begin position="36"/>
        <end position="208"/>
    </location>
</feature>
<dbReference type="PROSITE" id="PS00383">
    <property type="entry name" value="TYR_PHOSPHATASE_1"/>
    <property type="match status" value="1"/>
</dbReference>
<dbReference type="EMBL" id="UFSP01000001">
    <property type="protein sequence ID" value="SSY92570.1"/>
    <property type="molecule type" value="Genomic_DNA"/>
</dbReference>
<evidence type="ECO:0000313" key="4">
    <source>
        <dbReference type="EMBL" id="SSY92570.1"/>
    </source>
</evidence>
<dbReference type="Pfam" id="PF22741">
    <property type="entry name" value="PTP-NADK"/>
    <property type="match status" value="1"/>
</dbReference>
<comment type="similarity">
    <text evidence="1">Belongs to the protein-tyrosine phosphatase family.</text>
</comment>
<dbReference type="InterPro" id="IPR029021">
    <property type="entry name" value="Prot-tyrosine_phosphatase-like"/>
</dbReference>
<dbReference type="PANTHER" id="PTHR31126:SF72">
    <property type="entry name" value="DUAL SPECIFICITY PROTEIN PHOSPHATASE TPBA"/>
    <property type="match status" value="1"/>
</dbReference>
<dbReference type="SUPFAM" id="SSF52799">
    <property type="entry name" value="(Phosphotyrosine protein) phosphatases II"/>
    <property type="match status" value="1"/>
</dbReference>
<accession>A0A336N2R7</accession>
<dbReference type="AlphaFoldDB" id="A0A336N2R7"/>
<feature type="signal peptide" evidence="2">
    <location>
        <begin position="1"/>
        <end position="35"/>
    </location>
</feature>
<dbReference type="InterPro" id="IPR000387">
    <property type="entry name" value="Tyr_Pase_dom"/>
</dbReference>